<feature type="transmembrane region" description="Helical" evidence="2">
    <location>
        <begin position="64"/>
        <end position="83"/>
    </location>
</feature>
<keyword evidence="2" id="KW-0812">Transmembrane</keyword>
<evidence type="ECO:0000256" key="1">
    <source>
        <dbReference type="SAM" id="MobiDB-lite"/>
    </source>
</evidence>
<organism evidence="3 4">
    <name type="scientific">Natronocella acetinitrilica</name>
    <dbReference type="NCBI Taxonomy" id="414046"/>
    <lineage>
        <taxon>Bacteria</taxon>
        <taxon>Pseudomonadati</taxon>
        <taxon>Pseudomonadota</taxon>
        <taxon>Gammaproteobacteria</taxon>
        <taxon>Chromatiales</taxon>
        <taxon>Ectothiorhodospiraceae</taxon>
        <taxon>Natronocella</taxon>
    </lineage>
</organism>
<dbReference type="Pfam" id="PF11393">
    <property type="entry name" value="T4BSS_DotI_IcmL"/>
    <property type="match status" value="1"/>
</dbReference>
<accession>A0AAE3G2L9</accession>
<dbReference type="CDD" id="cd16385">
    <property type="entry name" value="IcmL"/>
    <property type="match status" value="1"/>
</dbReference>
<keyword evidence="2" id="KW-0472">Membrane</keyword>
<feature type="region of interest" description="Disordered" evidence="1">
    <location>
        <begin position="1"/>
        <end position="45"/>
    </location>
</feature>
<evidence type="ECO:0000313" key="4">
    <source>
        <dbReference type="Proteomes" id="UP001205843"/>
    </source>
</evidence>
<reference evidence="3" key="1">
    <citation type="submission" date="2022-03" db="EMBL/GenBank/DDBJ databases">
        <title>Genomic Encyclopedia of Type Strains, Phase III (KMG-III): the genomes of soil and plant-associated and newly described type strains.</title>
        <authorList>
            <person name="Whitman W."/>
        </authorList>
    </citation>
    <scope>NUCLEOTIDE SEQUENCE</scope>
    <source>
        <strain evidence="3">ANL 6-2</strain>
    </source>
</reference>
<feature type="compositionally biased region" description="Low complexity" evidence="1">
    <location>
        <begin position="17"/>
        <end position="29"/>
    </location>
</feature>
<name>A0AAE3G2L9_9GAMM</name>
<dbReference type="Proteomes" id="UP001205843">
    <property type="component" value="Unassembled WGS sequence"/>
</dbReference>
<keyword evidence="4" id="KW-1185">Reference proteome</keyword>
<keyword evidence="2" id="KW-1133">Transmembrane helix</keyword>
<feature type="compositionally biased region" description="Polar residues" evidence="1">
    <location>
        <begin position="32"/>
        <end position="41"/>
    </location>
</feature>
<gene>
    <name evidence="3" type="ORF">J2T57_001384</name>
</gene>
<dbReference type="RefSeq" id="WP_253476172.1">
    <property type="nucleotide sequence ID" value="NZ_JALJXV010000003.1"/>
</dbReference>
<evidence type="ECO:0000313" key="3">
    <source>
        <dbReference type="EMBL" id="MCP1674282.1"/>
    </source>
</evidence>
<comment type="caution">
    <text evidence="3">The sequence shown here is derived from an EMBL/GenBank/DDBJ whole genome shotgun (WGS) entry which is preliminary data.</text>
</comment>
<protein>
    <submittedName>
        <fullName evidence="3">Intracellular multiplication protein IcmL</fullName>
    </submittedName>
</protein>
<dbReference type="InterPro" id="IPR021055">
    <property type="entry name" value="T4BSS_IcmL/DotI"/>
</dbReference>
<dbReference type="AlphaFoldDB" id="A0AAE3G2L9"/>
<sequence length="249" mass="27492">MSESGKSTTRGERKPASRAATSTRARPATGAQAHQGQQNQRGGDVVTLRRDFTQDVARAAKRTLLISVGCLLAASALATFAVMKKERTVYIAADEGGRIINLIPLSSPNHSDPVVANWVTRALVGTFQFNFDNYQYSLNESVQEFFTSEGGSRLIQELDRNGTISTIRDRELLLSLVVDQVPIITDKGPIEGGRFFAWQFQVPATLTFRNTRNQSFTNRVVFTVTVARRSVLEDPNGLGITRIVMTQRD</sequence>
<dbReference type="EMBL" id="JALJXV010000003">
    <property type="protein sequence ID" value="MCP1674282.1"/>
    <property type="molecule type" value="Genomic_DNA"/>
</dbReference>
<proteinExistence type="predicted"/>
<evidence type="ECO:0000256" key="2">
    <source>
        <dbReference type="SAM" id="Phobius"/>
    </source>
</evidence>